<comment type="caution">
    <text evidence="1">The sequence shown here is derived from an EMBL/GenBank/DDBJ whole genome shotgun (WGS) entry which is preliminary data.</text>
</comment>
<dbReference type="Proteomes" id="UP000257143">
    <property type="component" value="Unassembled WGS sequence"/>
</dbReference>
<keyword evidence="2" id="KW-1185">Reference proteome</keyword>
<dbReference type="AlphaFoldDB" id="A0A3D8PPN9"/>
<sequence>MKYYKVNMIGDGSEGNEFRPDIPEGAPFVWSDNRCPTCGTYIMASSDIVEGLEHITDLYQACESRGLDVDDVTKWFVGE</sequence>
<dbReference type="RefSeq" id="WP_115773234.1">
    <property type="nucleotide sequence ID" value="NZ_PIOC01000017.1"/>
</dbReference>
<organism evidence="1 2">
    <name type="scientific">Oceanobacillus arenosus</name>
    <dbReference type="NCBI Taxonomy" id="1229153"/>
    <lineage>
        <taxon>Bacteria</taxon>
        <taxon>Bacillati</taxon>
        <taxon>Bacillota</taxon>
        <taxon>Bacilli</taxon>
        <taxon>Bacillales</taxon>
        <taxon>Bacillaceae</taxon>
        <taxon>Oceanobacillus</taxon>
    </lineage>
</organism>
<accession>A0A3D8PPN9</accession>
<dbReference type="OrthoDB" id="241504at2"/>
<dbReference type="EMBL" id="PIOC01000017">
    <property type="protein sequence ID" value="RDW18053.1"/>
    <property type="molecule type" value="Genomic_DNA"/>
</dbReference>
<evidence type="ECO:0000313" key="1">
    <source>
        <dbReference type="EMBL" id="RDW18053.1"/>
    </source>
</evidence>
<gene>
    <name evidence="1" type="ORF">CWR48_10640</name>
</gene>
<evidence type="ECO:0000313" key="2">
    <source>
        <dbReference type="Proteomes" id="UP000257143"/>
    </source>
</evidence>
<reference evidence="2" key="1">
    <citation type="submission" date="2017-11" db="EMBL/GenBank/DDBJ databases">
        <authorList>
            <person name="Zhu W."/>
        </authorList>
    </citation>
    <scope>NUCLEOTIDE SEQUENCE [LARGE SCALE GENOMIC DNA]</scope>
    <source>
        <strain evidence="2">CAU 1183</strain>
    </source>
</reference>
<proteinExistence type="predicted"/>
<name>A0A3D8PPN9_9BACI</name>
<protein>
    <submittedName>
        <fullName evidence="1">Uncharacterized protein</fullName>
    </submittedName>
</protein>